<dbReference type="Pfam" id="PF00501">
    <property type="entry name" value="AMP-binding"/>
    <property type="match status" value="1"/>
</dbReference>
<protein>
    <submittedName>
        <fullName evidence="4">AMP-binding protein</fullName>
    </submittedName>
</protein>
<feature type="domain" description="AMP-dependent synthetase/ligase" evidence="2">
    <location>
        <begin position="52"/>
        <end position="392"/>
    </location>
</feature>
<dbReference type="SUPFAM" id="SSF56801">
    <property type="entry name" value="Acetyl-CoA synthetase-like"/>
    <property type="match status" value="1"/>
</dbReference>
<feature type="domain" description="AMP-binding enzyme C-terminal" evidence="3">
    <location>
        <begin position="446"/>
        <end position="520"/>
    </location>
</feature>
<dbReference type="EMBL" id="CP046172">
    <property type="protein sequence ID" value="QIS11527.1"/>
    <property type="molecule type" value="Genomic_DNA"/>
</dbReference>
<dbReference type="Pfam" id="PF13193">
    <property type="entry name" value="AMP-binding_C"/>
    <property type="match status" value="1"/>
</dbReference>
<dbReference type="PANTHER" id="PTHR43352">
    <property type="entry name" value="ACETYL-COA SYNTHETASE"/>
    <property type="match status" value="1"/>
</dbReference>
<dbReference type="AlphaFoldDB" id="A0A6G9YEM4"/>
<dbReference type="InterPro" id="IPR020845">
    <property type="entry name" value="AMP-binding_CS"/>
</dbReference>
<evidence type="ECO:0000259" key="2">
    <source>
        <dbReference type="Pfam" id="PF00501"/>
    </source>
</evidence>
<dbReference type="GO" id="GO:0044550">
    <property type="term" value="P:secondary metabolite biosynthetic process"/>
    <property type="evidence" value="ECO:0007669"/>
    <property type="project" value="TreeGrafter"/>
</dbReference>
<dbReference type="InterPro" id="IPR025110">
    <property type="entry name" value="AMP-bd_C"/>
</dbReference>
<keyword evidence="5" id="KW-1185">Reference proteome</keyword>
<sequence>MTDNAPNLTPSMHVDRFTRRHALAVRPWPDLIHTSPHLRYPKQFNAATALLDDTAARYGRARRAIVTESAVWSYAELLARANQIAHVLHDDLRVVSGNRVLLMGANSPWFIACLLAILEAGAVAVPLPPIVRGHELNSIVDAVDPSAALCDADSLDALHGAGVPVLEYTDELRRRLTRHPIGCPRTDLAADDVALILISSGTTGNPKASLHFHRDLLAVGDTVGRHLLRLRPDDLVACNRSMALTYGLGGLVLSPLRFGAASLLSDDSGPESLFDACARHRADVVLTTPSGYRAGVGLPDTEIPCAPRRYVSGGEHLDQSLWHTWHDRTGRKIIDIMGATELTNGVLGATEDRIRPGSTGLPVPGYQARVVDENGHPCQDGEIGQLAVRGPTGCRYLNHPRQLTAIRDGWTLTGDLCRRDSDGYFWMRGRTDDAISIDGCNVVPAEVEAVLLSHPVVTEAAVVGYPAESGTMALAAYIVLTAETLAVDDLTELLTDRLSRYEHPRTVTVLPSIPRTTTGKIDRAELRRRATRV</sequence>
<dbReference type="PANTHER" id="PTHR43352:SF1">
    <property type="entry name" value="ANTHRANILATE--COA LIGASE"/>
    <property type="match status" value="1"/>
</dbReference>
<dbReference type="RefSeq" id="WP_203217594.1">
    <property type="nucleotide sequence ID" value="NZ_CP046172.1"/>
</dbReference>
<dbReference type="InterPro" id="IPR042099">
    <property type="entry name" value="ANL_N_sf"/>
</dbReference>
<name>A0A6G9YEM4_9NOCA</name>
<reference evidence="4 5" key="1">
    <citation type="journal article" date="2019" name="ACS Chem. Biol.">
        <title>Identification and Mobilization of a Cryptic Antibiotic Biosynthesis Gene Locus from a Human-Pathogenic Nocardia Isolate.</title>
        <authorList>
            <person name="Herisse M."/>
            <person name="Ishida K."/>
            <person name="Porter J.L."/>
            <person name="Howden B."/>
            <person name="Hertweck C."/>
            <person name="Stinear T.P."/>
            <person name="Pidot S.J."/>
        </authorList>
    </citation>
    <scope>NUCLEOTIDE SEQUENCE [LARGE SCALE GENOMIC DNA]</scope>
    <source>
        <strain evidence="4 5">AUSMDU00012717</strain>
    </source>
</reference>
<dbReference type="Proteomes" id="UP000503540">
    <property type="component" value="Chromosome"/>
</dbReference>
<evidence type="ECO:0000313" key="4">
    <source>
        <dbReference type="EMBL" id="QIS11527.1"/>
    </source>
</evidence>
<dbReference type="KEGG" id="nah:F5544_18265"/>
<organism evidence="4 5">
    <name type="scientific">Nocardia arthritidis</name>
    <dbReference type="NCBI Taxonomy" id="228602"/>
    <lineage>
        <taxon>Bacteria</taxon>
        <taxon>Bacillati</taxon>
        <taxon>Actinomycetota</taxon>
        <taxon>Actinomycetes</taxon>
        <taxon>Mycobacteriales</taxon>
        <taxon>Nocardiaceae</taxon>
        <taxon>Nocardia</taxon>
    </lineage>
</organism>
<dbReference type="GO" id="GO:0016878">
    <property type="term" value="F:acid-thiol ligase activity"/>
    <property type="evidence" value="ECO:0007669"/>
    <property type="project" value="TreeGrafter"/>
</dbReference>
<dbReference type="InterPro" id="IPR045851">
    <property type="entry name" value="AMP-bd_C_sf"/>
</dbReference>
<keyword evidence="1" id="KW-0436">Ligase</keyword>
<evidence type="ECO:0000313" key="5">
    <source>
        <dbReference type="Proteomes" id="UP000503540"/>
    </source>
</evidence>
<dbReference type="PROSITE" id="PS00455">
    <property type="entry name" value="AMP_BINDING"/>
    <property type="match status" value="1"/>
</dbReference>
<dbReference type="Gene3D" id="3.40.50.12780">
    <property type="entry name" value="N-terminal domain of ligase-like"/>
    <property type="match status" value="1"/>
</dbReference>
<evidence type="ECO:0000256" key="1">
    <source>
        <dbReference type="ARBA" id="ARBA00022598"/>
    </source>
</evidence>
<proteinExistence type="predicted"/>
<dbReference type="Gene3D" id="3.30.300.30">
    <property type="match status" value="1"/>
</dbReference>
<dbReference type="InterPro" id="IPR000873">
    <property type="entry name" value="AMP-dep_synth/lig_dom"/>
</dbReference>
<accession>A0A6G9YEM4</accession>
<evidence type="ECO:0000259" key="3">
    <source>
        <dbReference type="Pfam" id="PF13193"/>
    </source>
</evidence>
<gene>
    <name evidence="4" type="ORF">F5544_18265</name>
</gene>